<evidence type="ECO:0000313" key="2">
    <source>
        <dbReference type="Proteomes" id="UP000183971"/>
    </source>
</evidence>
<accession>A0A1L7WA91</accession>
<gene>
    <name evidence="1" type="ORF">FPRO_15887</name>
</gene>
<sequence>MTREWLMAWKRIVVSRVDAPRFAFLHRRSGQVATQALSMRPEWLRNQEAVPFTAKRVDIVDDGKDDLHG</sequence>
<dbReference type="RefSeq" id="XP_031090028.1">
    <property type="nucleotide sequence ID" value="XM_031224806.1"/>
</dbReference>
<dbReference type="GeneID" id="42060742"/>
<dbReference type="EMBL" id="FJOF01000017">
    <property type="protein sequence ID" value="CZR49528.1"/>
    <property type="molecule type" value="Genomic_DNA"/>
</dbReference>
<reference evidence="2" key="1">
    <citation type="journal article" date="2016" name="Genome Biol. Evol.">
        <title>Comparative 'omics' of the Fusarium fujikuroi species complex highlights differences in genetic potential and metabolite synthesis.</title>
        <authorList>
            <person name="Niehaus E.-M."/>
            <person name="Muensterkoetter M."/>
            <person name="Proctor R.H."/>
            <person name="Brown D.W."/>
            <person name="Sharon A."/>
            <person name="Idan Y."/>
            <person name="Oren-Young L."/>
            <person name="Sieber C.M."/>
            <person name="Novak O."/>
            <person name="Pencik A."/>
            <person name="Tarkowska D."/>
            <person name="Hromadova K."/>
            <person name="Freeman S."/>
            <person name="Maymon M."/>
            <person name="Elazar M."/>
            <person name="Youssef S.A."/>
            <person name="El-Shabrawy E.S.M."/>
            <person name="Shalaby A.B.A."/>
            <person name="Houterman P."/>
            <person name="Brock N.L."/>
            <person name="Burkhardt I."/>
            <person name="Tsavkelova E.A."/>
            <person name="Dickschat J.S."/>
            <person name="Galuszka P."/>
            <person name="Gueldener U."/>
            <person name="Tudzynski B."/>
        </authorList>
    </citation>
    <scope>NUCLEOTIDE SEQUENCE [LARGE SCALE GENOMIC DNA]</scope>
    <source>
        <strain evidence="2">ET1</strain>
    </source>
</reference>
<proteinExistence type="predicted"/>
<dbReference type="AlphaFoldDB" id="A0A1L7WA91"/>
<evidence type="ECO:0000313" key="1">
    <source>
        <dbReference type="EMBL" id="CZR49528.1"/>
    </source>
</evidence>
<organism evidence="1 2">
    <name type="scientific">Fusarium proliferatum (strain ET1)</name>
    <name type="common">Orchid endophyte fungus</name>
    <dbReference type="NCBI Taxonomy" id="1227346"/>
    <lineage>
        <taxon>Eukaryota</taxon>
        <taxon>Fungi</taxon>
        <taxon>Dikarya</taxon>
        <taxon>Ascomycota</taxon>
        <taxon>Pezizomycotina</taxon>
        <taxon>Sordariomycetes</taxon>
        <taxon>Hypocreomycetidae</taxon>
        <taxon>Hypocreales</taxon>
        <taxon>Nectriaceae</taxon>
        <taxon>Fusarium</taxon>
        <taxon>Fusarium fujikuroi species complex</taxon>
    </lineage>
</organism>
<comment type="caution">
    <text evidence="1">The sequence shown here is derived from an EMBL/GenBank/DDBJ whole genome shotgun (WGS) entry which is preliminary data.</text>
</comment>
<name>A0A1L7WA91_FUSPR</name>
<keyword evidence="2" id="KW-1185">Reference proteome</keyword>
<dbReference type="Proteomes" id="UP000183971">
    <property type="component" value="Unassembled WGS sequence"/>
</dbReference>
<protein>
    <submittedName>
        <fullName evidence="1">Uncharacterized protein</fullName>
    </submittedName>
</protein>
<dbReference type="VEuPathDB" id="FungiDB:FPRO_15887"/>